<feature type="domain" description="Integrase catalytic" evidence="2">
    <location>
        <begin position="218"/>
        <end position="381"/>
    </location>
</feature>
<protein>
    <submittedName>
        <fullName evidence="3">IS30 family transposase</fullName>
    </submittedName>
</protein>
<dbReference type="EMBL" id="PDJG01000001">
    <property type="protein sequence ID" value="PFG33918.1"/>
    <property type="molecule type" value="Genomic_DNA"/>
</dbReference>
<dbReference type="SUPFAM" id="SSF53098">
    <property type="entry name" value="Ribonuclease H-like"/>
    <property type="match status" value="1"/>
</dbReference>
<dbReference type="GO" id="GO:0003676">
    <property type="term" value="F:nucleic acid binding"/>
    <property type="evidence" value="ECO:0007669"/>
    <property type="project" value="InterPro"/>
</dbReference>
<dbReference type="InterPro" id="IPR001584">
    <property type="entry name" value="Integrase_cat-core"/>
</dbReference>
<dbReference type="Pfam" id="PF13936">
    <property type="entry name" value="HTH_38"/>
    <property type="match status" value="1"/>
</dbReference>
<name>A0A2A9E4N6_9MICO</name>
<dbReference type="OrthoDB" id="9803231at2"/>
<keyword evidence="4" id="KW-1185">Reference proteome</keyword>
<dbReference type="GO" id="GO:0015074">
    <property type="term" value="P:DNA integration"/>
    <property type="evidence" value="ECO:0007669"/>
    <property type="project" value="InterPro"/>
</dbReference>
<dbReference type="GO" id="GO:0032196">
    <property type="term" value="P:transposition"/>
    <property type="evidence" value="ECO:0007669"/>
    <property type="project" value="TreeGrafter"/>
</dbReference>
<dbReference type="InterPro" id="IPR025246">
    <property type="entry name" value="IS30-like_HTH"/>
</dbReference>
<dbReference type="AlphaFoldDB" id="A0A2A9E4N6"/>
<dbReference type="PROSITE" id="PS50994">
    <property type="entry name" value="INTEGRASE"/>
    <property type="match status" value="1"/>
</dbReference>
<keyword evidence="1" id="KW-0233">DNA recombination</keyword>
<dbReference type="Pfam" id="PF00665">
    <property type="entry name" value="rve"/>
    <property type="match status" value="1"/>
</dbReference>
<evidence type="ECO:0000256" key="1">
    <source>
        <dbReference type="ARBA" id="ARBA00023172"/>
    </source>
</evidence>
<dbReference type="GO" id="GO:0004803">
    <property type="term" value="F:transposase activity"/>
    <property type="evidence" value="ECO:0007669"/>
    <property type="project" value="TreeGrafter"/>
</dbReference>
<dbReference type="RefSeq" id="WP_098455044.1">
    <property type="nucleotide sequence ID" value="NZ_PDJG01000001.1"/>
</dbReference>
<organism evidence="3 4">
    <name type="scientific">Sanguibacter antarcticus</name>
    <dbReference type="NCBI Taxonomy" id="372484"/>
    <lineage>
        <taxon>Bacteria</taxon>
        <taxon>Bacillati</taxon>
        <taxon>Actinomycetota</taxon>
        <taxon>Actinomycetes</taxon>
        <taxon>Micrococcales</taxon>
        <taxon>Sanguibacteraceae</taxon>
        <taxon>Sanguibacter</taxon>
    </lineage>
</organism>
<evidence type="ECO:0000259" key="2">
    <source>
        <dbReference type="PROSITE" id="PS50994"/>
    </source>
</evidence>
<evidence type="ECO:0000313" key="4">
    <source>
        <dbReference type="Proteomes" id="UP000225548"/>
    </source>
</evidence>
<dbReference type="InterPro" id="IPR012337">
    <property type="entry name" value="RNaseH-like_sf"/>
</dbReference>
<evidence type="ECO:0000313" key="3">
    <source>
        <dbReference type="EMBL" id="PFG33918.1"/>
    </source>
</evidence>
<dbReference type="Gene3D" id="3.30.420.10">
    <property type="entry name" value="Ribonuclease H-like superfamily/Ribonuclease H"/>
    <property type="match status" value="1"/>
</dbReference>
<dbReference type="GO" id="GO:0005829">
    <property type="term" value="C:cytosol"/>
    <property type="evidence" value="ECO:0007669"/>
    <property type="project" value="TreeGrafter"/>
</dbReference>
<accession>A0A2A9E4N6</accession>
<dbReference type="GO" id="GO:0006310">
    <property type="term" value="P:DNA recombination"/>
    <property type="evidence" value="ECO:0007669"/>
    <property type="project" value="UniProtKB-KW"/>
</dbReference>
<dbReference type="InterPro" id="IPR053392">
    <property type="entry name" value="Transposase_IS30-like"/>
</dbReference>
<dbReference type="PANTHER" id="PTHR10948">
    <property type="entry name" value="TRANSPOSASE"/>
    <property type="match status" value="1"/>
</dbReference>
<dbReference type="InterPro" id="IPR036397">
    <property type="entry name" value="RNaseH_sf"/>
</dbReference>
<proteinExistence type="predicted"/>
<sequence length="385" mass="42750">MQGRHGHLSREQKQFALWLHAKGWRLVDIAREIGCSAPMVGLMVRTGRYVDAKAFGWDPRSGCLTIAEREQILVGLAQGLSLTAIAGQLGRAVSTISREVARAGGREKYSAWGAHERARAQARRPKAFKLGTGPLLQEVATNLEQLWSPQEIAARLRLDRPGDPEMHVSHETIYQSLFVQGRGQLRRELARCLRSGRTARKPRTAVDGRGRIPGMVMISERPGEVEDRAVPGHWEGDLIMGEQSRSAVATLVERSTRLTLLLHLGEGKSAEQVEVAMREAITALPVSLRRTITWDQGAEMAKHATFTATTGIPIYFCDPHSPWQRASNENTNGLLRQYLPKSTDLSLVSRNELERIQDSLNARPRKTLGYMTPSEKFAELVAATT</sequence>
<reference evidence="3 4" key="1">
    <citation type="submission" date="2017-10" db="EMBL/GenBank/DDBJ databases">
        <title>Sequencing the genomes of 1000 actinobacteria strains.</title>
        <authorList>
            <person name="Klenk H.-P."/>
        </authorList>
    </citation>
    <scope>NUCLEOTIDE SEQUENCE [LARGE SCALE GENOMIC DNA]</scope>
    <source>
        <strain evidence="3 4">DSM 18966</strain>
    </source>
</reference>
<comment type="caution">
    <text evidence="3">The sequence shown here is derived from an EMBL/GenBank/DDBJ whole genome shotgun (WGS) entry which is preliminary data.</text>
</comment>
<dbReference type="NCBIfam" id="NF033563">
    <property type="entry name" value="transpos_IS30"/>
    <property type="match status" value="1"/>
</dbReference>
<gene>
    <name evidence="3" type="ORF">ATL42_1813</name>
</gene>
<dbReference type="InterPro" id="IPR051917">
    <property type="entry name" value="Transposase-Integrase"/>
</dbReference>
<dbReference type="Proteomes" id="UP000225548">
    <property type="component" value="Unassembled WGS sequence"/>
</dbReference>
<dbReference type="PANTHER" id="PTHR10948:SF23">
    <property type="entry name" value="TRANSPOSASE INSI FOR INSERTION SEQUENCE ELEMENT IS30A-RELATED"/>
    <property type="match status" value="1"/>
</dbReference>